<evidence type="ECO:0000313" key="2">
    <source>
        <dbReference type="Proteomes" id="UP001163603"/>
    </source>
</evidence>
<protein>
    <submittedName>
        <fullName evidence="1">Uncharacterized protein</fullName>
    </submittedName>
</protein>
<accession>A0ACC0XFD8</accession>
<reference evidence="2" key="1">
    <citation type="journal article" date="2023" name="G3 (Bethesda)">
        <title>Genome assembly and association tests identify interacting loci associated with vigor, precocity, and sex in interspecific pistachio rootstocks.</title>
        <authorList>
            <person name="Palmer W."/>
            <person name="Jacygrad E."/>
            <person name="Sagayaradj S."/>
            <person name="Cavanaugh K."/>
            <person name="Han R."/>
            <person name="Bertier L."/>
            <person name="Beede B."/>
            <person name="Kafkas S."/>
            <person name="Golino D."/>
            <person name="Preece J."/>
            <person name="Michelmore R."/>
        </authorList>
    </citation>
    <scope>NUCLEOTIDE SEQUENCE [LARGE SCALE GENOMIC DNA]</scope>
</reference>
<comment type="caution">
    <text evidence="1">The sequence shown here is derived from an EMBL/GenBank/DDBJ whole genome shotgun (WGS) entry which is preliminary data.</text>
</comment>
<dbReference type="EMBL" id="CM047747">
    <property type="protein sequence ID" value="KAJ0017103.1"/>
    <property type="molecule type" value="Genomic_DNA"/>
</dbReference>
<gene>
    <name evidence="1" type="ORF">Pint_10786</name>
</gene>
<proteinExistence type="predicted"/>
<sequence length="344" mass="39728">MEFDLENPFTSLEEQQSDKIPHLFASESDHMPSQNFIQCLKFTDFYPSFRQEAVSLILLAQFSGNFEPSIPYLAVTYLDRFISRQEIPGKKSYKTMLLVVFFSNIYIFLLNMALQGQPWVLRILVTSCISLAAKMKNTHFSPSKIQREEGFIFDAQTIQRMELLILDALNWRMRSITPFSFLCYFISLFKLKDPPLTQALRDRATDIIFDAHNEIKLLEFKPSVIAASALLVSSHELFPLQFPSFKTSISSCEYINKENLLQCFDTMQEMVAMEAHESVIDTMSSTRTPISVLDYERTKSASEKMDSSSSTTATFRPEKREIKRRKISGFCSESRFQLSRIQQC</sequence>
<organism evidence="1 2">
    <name type="scientific">Pistacia integerrima</name>
    <dbReference type="NCBI Taxonomy" id="434235"/>
    <lineage>
        <taxon>Eukaryota</taxon>
        <taxon>Viridiplantae</taxon>
        <taxon>Streptophyta</taxon>
        <taxon>Embryophyta</taxon>
        <taxon>Tracheophyta</taxon>
        <taxon>Spermatophyta</taxon>
        <taxon>Magnoliopsida</taxon>
        <taxon>eudicotyledons</taxon>
        <taxon>Gunneridae</taxon>
        <taxon>Pentapetalae</taxon>
        <taxon>rosids</taxon>
        <taxon>malvids</taxon>
        <taxon>Sapindales</taxon>
        <taxon>Anacardiaceae</taxon>
        <taxon>Pistacia</taxon>
    </lineage>
</organism>
<keyword evidence="2" id="KW-1185">Reference proteome</keyword>
<dbReference type="Proteomes" id="UP001163603">
    <property type="component" value="Chromosome 12"/>
</dbReference>
<evidence type="ECO:0000313" key="1">
    <source>
        <dbReference type="EMBL" id="KAJ0017103.1"/>
    </source>
</evidence>
<name>A0ACC0XFD8_9ROSI</name>